<keyword evidence="2" id="KW-1185">Reference proteome</keyword>
<sequence length="607" mass="66541">MLAVRWLLSPVQTNPRSKPNVDSKGQLQMVFDDFLAANLQPLWDRAFNGIVKGRTPAEKAKRKSEASCRDCARLCHKCTGALGGRKLYEEELPSKSLGSASMAEPFATASTNRHGSDNIRVRSAQGFEAADNFIATYWVWSKLIENLADVGYDGTSMSMLSYDWRLGYEYLESRDGYFSKLKAAIETHHKTSGEKAVLWVVTDAKHGGGGGGKDWVERHVHSFVNIAGTLLGVPKSIPALLSGELKDIAVLMPQIGDLLEQFFGRRVRKNLWNTWGSLYGMLPKGGDALWGSGADLGETSDSTPAVVWNNGTEGVCTSTAATSIVDNTTPADEQATTDDEFTDEELELHIPASKKWSMKQTIDHLVRTGGGYGSRIESIFSFDSKQGWKERRSSANKRKHWHDPVASPLPHAPSLKMYCLYGTRLPTERSYFYQLSCDKVSAKDVDVDQTCIDDTEATCSNGTTASDGNPPESPYYIDVAAKSDVQNITSGVRFSDGDGSVPLLSLGYMCQKFAEPRSKHNPSGIKVFTRERMHDAEISLTDPGRGGPRSGEHVDILGNVGVMEDVVRIATGLDVEEKVDKDIIVSDLKNIVKRLDQHPSGGLKHAV</sequence>
<dbReference type="InterPro" id="IPR029058">
    <property type="entry name" value="AB_hydrolase_fold"/>
</dbReference>
<dbReference type="SUPFAM" id="SSF53474">
    <property type="entry name" value="alpha/beta-Hydrolases"/>
    <property type="match status" value="1"/>
</dbReference>
<dbReference type="PANTHER" id="PTHR11440">
    <property type="entry name" value="LECITHIN-CHOLESTEROL ACYLTRANSFERASE-RELATED"/>
    <property type="match status" value="1"/>
</dbReference>
<dbReference type="Pfam" id="PF02450">
    <property type="entry name" value="LCAT"/>
    <property type="match status" value="1"/>
</dbReference>
<dbReference type="Gene3D" id="3.40.50.1820">
    <property type="entry name" value="alpha/beta hydrolase"/>
    <property type="match status" value="1"/>
</dbReference>
<evidence type="ECO:0000313" key="2">
    <source>
        <dbReference type="Proteomes" id="UP001224775"/>
    </source>
</evidence>
<protein>
    <submittedName>
        <fullName evidence="1">Phospholipid:diacylglycerol acyltransferase</fullName>
        <ecNumber evidence="1">2.3.1.158</ecNumber>
    </submittedName>
</protein>
<dbReference type="AlphaFoldDB" id="A0AAD8YEP0"/>
<keyword evidence="1" id="KW-0808">Transferase</keyword>
<dbReference type="GO" id="GO:0006629">
    <property type="term" value="P:lipid metabolic process"/>
    <property type="evidence" value="ECO:0007669"/>
    <property type="project" value="InterPro"/>
</dbReference>
<reference evidence="1" key="1">
    <citation type="submission" date="2023-06" db="EMBL/GenBank/DDBJ databases">
        <title>Survivors Of The Sea: Transcriptome response of Skeletonema marinoi to long-term dormancy.</title>
        <authorList>
            <person name="Pinder M.I.M."/>
            <person name="Kourtchenko O."/>
            <person name="Robertson E.K."/>
            <person name="Larsson T."/>
            <person name="Maumus F."/>
            <person name="Osuna-Cruz C.M."/>
            <person name="Vancaester E."/>
            <person name="Stenow R."/>
            <person name="Vandepoele K."/>
            <person name="Ploug H."/>
            <person name="Bruchert V."/>
            <person name="Godhe A."/>
            <person name="Topel M."/>
        </authorList>
    </citation>
    <scope>NUCLEOTIDE SEQUENCE</scope>
    <source>
        <strain evidence="1">R05AC</strain>
    </source>
</reference>
<comment type="caution">
    <text evidence="1">The sequence shown here is derived from an EMBL/GenBank/DDBJ whole genome shotgun (WGS) entry which is preliminary data.</text>
</comment>
<gene>
    <name evidence="1" type="ORF">QTG54_004410</name>
</gene>
<name>A0AAD8YEP0_9STRA</name>
<proteinExistence type="predicted"/>
<organism evidence="1 2">
    <name type="scientific">Skeletonema marinoi</name>
    <dbReference type="NCBI Taxonomy" id="267567"/>
    <lineage>
        <taxon>Eukaryota</taxon>
        <taxon>Sar</taxon>
        <taxon>Stramenopiles</taxon>
        <taxon>Ochrophyta</taxon>
        <taxon>Bacillariophyta</taxon>
        <taxon>Coscinodiscophyceae</taxon>
        <taxon>Thalassiosirophycidae</taxon>
        <taxon>Thalassiosirales</taxon>
        <taxon>Skeletonemataceae</taxon>
        <taxon>Skeletonema</taxon>
        <taxon>Skeletonema marinoi-dohrnii complex</taxon>
    </lineage>
</organism>
<dbReference type="InterPro" id="IPR003386">
    <property type="entry name" value="LACT/PDAT_acylTrfase"/>
</dbReference>
<dbReference type="EMBL" id="JATAAI010000006">
    <property type="protein sequence ID" value="KAK1745119.1"/>
    <property type="molecule type" value="Genomic_DNA"/>
</dbReference>
<accession>A0AAD8YEP0</accession>
<dbReference type="GO" id="GO:0046027">
    <property type="term" value="F:phospholipid:diacylglycerol acyltransferase activity"/>
    <property type="evidence" value="ECO:0007669"/>
    <property type="project" value="UniProtKB-EC"/>
</dbReference>
<keyword evidence="1" id="KW-0012">Acyltransferase</keyword>
<dbReference type="Proteomes" id="UP001224775">
    <property type="component" value="Unassembled WGS sequence"/>
</dbReference>
<dbReference type="EC" id="2.3.1.158" evidence="1"/>
<dbReference type="GO" id="GO:0008374">
    <property type="term" value="F:O-acyltransferase activity"/>
    <property type="evidence" value="ECO:0007669"/>
    <property type="project" value="InterPro"/>
</dbReference>
<evidence type="ECO:0000313" key="1">
    <source>
        <dbReference type="EMBL" id="KAK1745119.1"/>
    </source>
</evidence>